<dbReference type="GO" id="GO:0003700">
    <property type="term" value="F:DNA-binding transcription factor activity"/>
    <property type="evidence" value="ECO:0007669"/>
    <property type="project" value="InterPro"/>
</dbReference>
<gene>
    <name evidence="5" type="primary">rhaS_128</name>
    <name evidence="5" type="ORF">SDC9_167075</name>
</gene>
<dbReference type="PROSITE" id="PS01124">
    <property type="entry name" value="HTH_ARAC_FAMILY_2"/>
    <property type="match status" value="1"/>
</dbReference>
<dbReference type="PANTHER" id="PTHR43280">
    <property type="entry name" value="ARAC-FAMILY TRANSCRIPTIONAL REGULATOR"/>
    <property type="match status" value="1"/>
</dbReference>
<dbReference type="AlphaFoldDB" id="A0A645G6Z2"/>
<reference evidence="5" key="1">
    <citation type="submission" date="2019-08" db="EMBL/GenBank/DDBJ databases">
        <authorList>
            <person name="Kucharzyk K."/>
            <person name="Murdoch R.W."/>
            <person name="Higgins S."/>
            <person name="Loffler F."/>
        </authorList>
    </citation>
    <scope>NUCLEOTIDE SEQUENCE</scope>
</reference>
<dbReference type="SUPFAM" id="SSF46689">
    <property type="entry name" value="Homeodomain-like"/>
    <property type="match status" value="1"/>
</dbReference>
<keyword evidence="2" id="KW-0238">DNA-binding</keyword>
<comment type="caution">
    <text evidence="5">The sequence shown here is derived from an EMBL/GenBank/DDBJ whole genome shotgun (WGS) entry which is preliminary data.</text>
</comment>
<evidence type="ECO:0000256" key="1">
    <source>
        <dbReference type="ARBA" id="ARBA00023015"/>
    </source>
</evidence>
<dbReference type="PANTHER" id="PTHR43280:SF2">
    <property type="entry name" value="HTH-TYPE TRANSCRIPTIONAL REGULATOR EXSA"/>
    <property type="match status" value="1"/>
</dbReference>
<evidence type="ECO:0000259" key="4">
    <source>
        <dbReference type="PROSITE" id="PS01124"/>
    </source>
</evidence>
<evidence type="ECO:0000313" key="5">
    <source>
        <dbReference type="EMBL" id="MPN19703.1"/>
    </source>
</evidence>
<dbReference type="GO" id="GO:0043565">
    <property type="term" value="F:sequence-specific DNA binding"/>
    <property type="evidence" value="ECO:0007669"/>
    <property type="project" value="InterPro"/>
</dbReference>
<dbReference type="PROSITE" id="PS00041">
    <property type="entry name" value="HTH_ARAC_FAMILY_1"/>
    <property type="match status" value="1"/>
</dbReference>
<evidence type="ECO:0000256" key="2">
    <source>
        <dbReference type="ARBA" id="ARBA00023125"/>
    </source>
</evidence>
<dbReference type="InterPro" id="IPR018060">
    <property type="entry name" value="HTH_AraC"/>
</dbReference>
<keyword evidence="3" id="KW-0804">Transcription</keyword>
<protein>
    <submittedName>
        <fullName evidence="5">HTH-type transcriptional activator RhaS</fullName>
    </submittedName>
</protein>
<sequence>MTPNDYIRLERLKKAAQLLNEGECKINEVCYMTGFNTPSYFTKCFQKQFGVLPKDFVK</sequence>
<name>A0A645G6Z2_9ZZZZ</name>
<dbReference type="PRINTS" id="PR00032">
    <property type="entry name" value="HTHARAC"/>
</dbReference>
<evidence type="ECO:0000256" key="3">
    <source>
        <dbReference type="ARBA" id="ARBA00023163"/>
    </source>
</evidence>
<dbReference type="InterPro" id="IPR020449">
    <property type="entry name" value="Tscrpt_reg_AraC-type_HTH"/>
</dbReference>
<organism evidence="5">
    <name type="scientific">bioreactor metagenome</name>
    <dbReference type="NCBI Taxonomy" id="1076179"/>
    <lineage>
        <taxon>unclassified sequences</taxon>
        <taxon>metagenomes</taxon>
        <taxon>ecological metagenomes</taxon>
    </lineage>
</organism>
<accession>A0A645G6Z2</accession>
<dbReference type="Pfam" id="PF12833">
    <property type="entry name" value="HTH_18"/>
    <property type="match status" value="1"/>
</dbReference>
<proteinExistence type="predicted"/>
<dbReference type="InterPro" id="IPR018062">
    <property type="entry name" value="HTH_AraC-typ_CS"/>
</dbReference>
<dbReference type="Gene3D" id="1.10.10.60">
    <property type="entry name" value="Homeodomain-like"/>
    <property type="match status" value="1"/>
</dbReference>
<dbReference type="InterPro" id="IPR009057">
    <property type="entry name" value="Homeodomain-like_sf"/>
</dbReference>
<dbReference type="EMBL" id="VSSQ01067309">
    <property type="protein sequence ID" value="MPN19703.1"/>
    <property type="molecule type" value="Genomic_DNA"/>
</dbReference>
<dbReference type="SMART" id="SM00342">
    <property type="entry name" value="HTH_ARAC"/>
    <property type="match status" value="1"/>
</dbReference>
<keyword evidence="1" id="KW-0805">Transcription regulation</keyword>
<feature type="domain" description="HTH araC/xylS-type" evidence="4">
    <location>
        <begin position="1"/>
        <end position="58"/>
    </location>
</feature>